<evidence type="ECO:0000259" key="8">
    <source>
        <dbReference type="Pfam" id="PF02608"/>
    </source>
</evidence>
<dbReference type="RefSeq" id="WP_162807912.1">
    <property type="nucleotide sequence ID" value="NZ_CP031376.1"/>
</dbReference>
<dbReference type="Pfam" id="PF02608">
    <property type="entry name" value="Bmp"/>
    <property type="match status" value="1"/>
</dbReference>
<evidence type="ECO:0000256" key="1">
    <source>
        <dbReference type="ARBA" id="ARBA00004236"/>
    </source>
</evidence>
<dbReference type="NCBIfam" id="NF038029">
    <property type="entry name" value="LP_plasma"/>
    <property type="match status" value="1"/>
</dbReference>
<accession>A0A345Z2D2</accession>
<dbReference type="GO" id="GO:0005886">
    <property type="term" value="C:plasma membrane"/>
    <property type="evidence" value="ECO:0007669"/>
    <property type="project" value="UniProtKB-SubCell"/>
</dbReference>
<dbReference type="EMBL" id="CP031376">
    <property type="protein sequence ID" value="AXK50761.1"/>
    <property type="molecule type" value="Genomic_DNA"/>
</dbReference>
<dbReference type="AlphaFoldDB" id="A0A345Z2D2"/>
<keyword evidence="4" id="KW-0472">Membrane</keyword>
<dbReference type="PANTHER" id="PTHR34296:SF2">
    <property type="entry name" value="ABC TRANSPORTER GUANOSINE-BINDING PROTEIN NUPN"/>
    <property type="match status" value="1"/>
</dbReference>
<dbReference type="InterPro" id="IPR054816">
    <property type="entry name" value="Lipoprotein_mollicutes-type_CS"/>
</dbReference>
<reference evidence="9 10" key="1">
    <citation type="submission" date="2018-07" db="EMBL/GenBank/DDBJ databases">
        <title>Complete genome sequence of Spiroplasma alleghenense PLHS-1 (ATCC 51752).</title>
        <authorList>
            <person name="Chou L."/>
            <person name="Lee T.-Y."/>
            <person name="Tsai Y.-M."/>
            <person name="Kuo C.-H."/>
        </authorList>
    </citation>
    <scope>NUCLEOTIDE SEQUENCE [LARGE SCALE GENOMIC DNA]</scope>
    <source>
        <strain evidence="9 10">PLHS-1</strain>
    </source>
</reference>
<dbReference type="PROSITE" id="PS51257">
    <property type="entry name" value="PROKAR_LIPOPROTEIN"/>
    <property type="match status" value="1"/>
</dbReference>
<feature type="region of interest" description="Disordered" evidence="6">
    <location>
        <begin position="65"/>
        <end position="84"/>
    </location>
</feature>
<comment type="subcellular location">
    <subcellularLocation>
        <location evidence="1">Cell membrane</location>
    </subcellularLocation>
</comment>
<feature type="signal peptide" evidence="7">
    <location>
        <begin position="1"/>
        <end position="23"/>
    </location>
</feature>
<dbReference type="KEGG" id="salx:SALLE_v1c00850"/>
<sequence>MKKLLSVFAVAALSTTSAMSVVACGVKKDSDVWVVTDTGKVKDKSFNESAFNAANKFLSQDLKREGQSSYLEPKSPTDLEPAYQTSRKNGGKGLILPGYQHANHIAKASEVYSEGDAPGTVVFLDGSSVKSGEEHYENVVGVLFKAEISGFYAGVASILYNFEKNNLKPVITAYGGGEHSPFATSNALAGYFSSVMFMNDLIEDSKTNENELLNSLLDIIGKKPTDVKDAKVEFAPTQNFYGTTAMSANNFFSGTFAQGDGTPLSTKLIVDGKADVIFPFAGPQTEDTLKVIKDRKSNALVVGADVDQTNLYGNYKDKFITSALKNLEGAGRAALVHSKAFKSENIEIDKDIIEGTDQHGNPIEGDWDGKDVWFGGQIATGKDNKFSADKAEKLMELLKAPGEKLSETYQDGTNLTQFSYVFSKEFIASLAKSATGL</sequence>
<dbReference type="PANTHER" id="PTHR34296">
    <property type="entry name" value="TRANSCRIPTIONAL ACTIVATOR PROTEIN MED"/>
    <property type="match status" value="1"/>
</dbReference>
<evidence type="ECO:0000313" key="10">
    <source>
        <dbReference type="Proteomes" id="UP000254792"/>
    </source>
</evidence>
<evidence type="ECO:0000256" key="7">
    <source>
        <dbReference type="SAM" id="SignalP"/>
    </source>
</evidence>
<name>A0A345Z2D2_9MOLU</name>
<dbReference type="Gene3D" id="3.40.50.2300">
    <property type="match status" value="2"/>
</dbReference>
<evidence type="ECO:0000256" key="6">
    <source>
        <dbReference type="SAM" id="MobiDB-lite"/>
    </source>
</evidence>
<evidence type="ECO:0000256" key="4">
    <source>
        <dbReference type="ARBA" id="ARBA00023136"/>
    </source>
</evidence>
<evidence type="ECO:0000256" key="3">
    <source>
        <dbReference type="ARBA" id="ARBA00022729"/>
    </source>
</evidence>
<evidence type="ECO:0000256" key="2">
    <source>
        <dbReference type="ARBA" id="ARBA00022475"/>
    </source>
</evidence>
<dbReference type="Proteomes" id="UP000254792">
    <property type="component" value="Chromosome"/>
</dbReference>
<keyword evidence="10" id="KW-1185">Reference proteome</keyword>
<proteinExistence type="predicted"/>
<dbReference type="InterPro" id="IPR050957">
    <property type="entry name" value="BMP_lipoprotein"/>
</dbReference>
<keyword evidence="5" id="KW-0449">Lipoprotein</keyword>
<organism evidence="9 10">
    <name type="scientific">Spiroplasma alleghenense</name>
    <dbReference type="NCBI Taxonomy" id="216931"/>
    <lineage>
        <taxon>Bacteria</taxon>
        <taxon>Bacillati</taxon>
        <taxon>Mycoplasmatota</taxon>
        <taxon>Mollicutes</taxon>
        <taxon>Entomoplasmatales</taxon>
        <taxon>Spiroplasmataceae</taxon>
        <taxon>Spiroplasma</taxon>
    </lineage>
</organism>
<protein>
    <submittedName>
        <fullName evidence="9">Ribose/galactose ABC transporter substrate-binding protein</fullName>
    </submittedName>
</protein>
<evidence type="ECO:0000256" key="5">
    <source>
        <dbReference type="ARBA" id="ARBA00023288"/>
    </source>
</evidence>
<gene>
    <name evidence="9" type="ORF">SALLE_v1c00850</name>
</gene>
<keyword evidence="3 7" id="KW-0732">Signal</keyword>
<keyword evidence="2" id="KW-1003">Cell membrane</keyword>
<feature type="chain" id="PRO_5016947354" evidence="7">
    <location>
        <begin position="24"/>
        <end position="437"/>
    </location>
</feature>
<dbReference type="InterPro" id="IPR003760">
    <property type="entry name" value="PnrA-like"/>
</dbReference>
<feature type="domain" description="ABC transporter substrate-binding protein PnrA-like" evidence="8">
    <location>
        <begin position="263"/>
        <end position="357"/>
    </location>
</feature>
<evidence type="ECO:0000313" key="9">
    <source>
        <dbReference type="EMBL" id="AXK50761.1"/>
    </source>
</evidence>